<comment type="subcellular location">
    <subcellularLocation>
        <location evidence="1">Cytoplasm</location>
    </subcellularLocation>
</comment>
<dbReference type="PROSITE" id="PS51898">
    <property type="entry name" value="TYR_RECOMBINASE"/>
    <property type="match status" value="1"/>
</dbReference>
<evidence type="ECO:0000313" key="13">
    <source>
        <dbReference type="Proteomes" id="UP000621799"/>
    </source>
</evidence>
<protein>
    <submittedName>
        <fullName evidence="12">Tyrosine-type recombinase/integrase</fullName>
    </submittedName>
</protein>
<dbReference type="Gene3D" id="1.10.443.10">
    <property type="entry name" value="Intergrase catalytic core"/>
    <property type="match status" value="1"/>
</dbReference>
<gene>
    <name evidence="12" type="ORF">IQ235_00860</name>
</gene>
<keyword evidence="7" id="KW-0233">DNA recombination</keyword>
<organism evidence="12 13">
    <name type="scientific">Zarconia navalis LEGE 11467</name>
    <dbReference type="NCBI Taxonomy" id="1828826"/>
    <lineage>
        <taxon>Bacteria</taxon>
        <taxon>Bacillati</taxon>
        <taxon>Cyanobacteriota</taxon>
        <taxon>Cyanophyceae</taxon>
        <taxon>Oscillatoriophycideae</taxon>
        <taxon>Oscillatoriales</taxon>
        <taxon>Oscillatoriales incertae sedis</taxon>
        <taxon>Zarconia</taxon>
        <taxon>Zarconia navalis</taxon>
    </lineage>
</organism>
<dbReference type="GO" id="GO:0003677">
    <property type="term" value="F:DNA binding"/>
    <property type="evidence" value="ECO:0007669"/>
    <property type="project" value="UniProtKB-UniRule"/>
</dbReference>
<dbReference type="Pfam" id="PF02899">
    <property type="entry name" value="Phage_int_SAM_1"/>
    <property type="match status" value="1"/>
</dbReference>
<evidence type="ECO:0000256" key="1">
    <source>
        <dbReference type="ARBA" id="ARBA00004496"/>
    </source>
</evidence>
<evidence type="ECO:0000256" key="5">
    <source>
        <dbReference type="ARBA" id="ARBA00022908"/>
    </source>
</evidence>
<feature type="domain" description="Tyr recombinase" evidence="10">
    <location>
        <begin position="102"/>
        <end position="281"/>
    </location>
</feature>
<accession>A0A928VX86</accession>
<evidence type="ECO:0000256" key="8">
    <source>
        <dbReference type="ARBA" id="ARBA00023306"/>
    </source>
</evidence>
<evidence type="ECO:0000259" key="10">
    <source>
        <dbReference type="PROSITE" id="PS51898"/>
    </source>
</evidence>
<reference evidence="12" key="1">
    <citation type="submission" date="2020-10" db="EMBL/GenBank/DDBJ databases">
        <authorList>
            <person name="Castelo-Branco R."/>
            <person name="Eusebio N."/>
            <person name="Adriana R."/>
            <person name="Vieira A."/>
            <person name="Brugerolle De Fraissinette N."/>
            <person name="Rezende De Castro R."/>
            <person name="Schneider M.P."/>
            <person name="Vasconcelos V."/>
            <person name="Leao P.N."/>
        </authorList>
    </citation>
    <scope>NUCLEOTIDE SEQUENCE</scope>
    <source>
        <strain evidence="12">LEGE 11467</strain>
    </source>
</reference>
<dbReference type="GO" id="GO:0051301">
    <property type="term" value="P:cell division"/>
    <property type="evidence" value="ECO:0007669"/>
    <property type="project" value="UniProtKB-KW"/>
</dbReference>
<evidence type="ECO:0000256" key="4">
    <source>
        <dbReference type="ARBA" id="ARBA00022829"/>
    </source>
</evidence>
<keyword evidence="8" id="KW-0131">Cell cycle</keyword>
<keyword evidence="6 9" id="KW-0238">DNA-binding</keyword>
<evidence type="ECO:0000259" key="11">
    <source>
        <dbReference type="PROSITE" id="PS51900"/>
    </source>
</evidence>
<dbReference type="InterPro" id="IPR011010">
    <property type="entry name" value="DNA_brk_join_enz"/>
</dbReference>
<dbReference type="PROSITE" id="PS51900">
    <property type="entry name" value="CB"/>
    <property type="match status" value="1"/>
</dbReference>
<dbReference type="GO" id="GO:0015074">
    <property type="term" value="P:DNA integration"/>
    <property type="evidence" value="ECO:0007669"/>
    <property type="project" value="UniProtKB-KW"/>
</dbReference>
<dbReference type="SUPFAM" id="SSF56349">
    <property type="entry name" value="DNA breaking-rejoining enzymes"/>
    <property type="match status" value="1"/>
</dbReference>
<evidence type="ECO:0000313" key="12">
    <source>
        <dbReference type="EMBL" id="MBE9039345.1"/>
    </source>
</evidence>
<dbReference type="InterPro" id="IPR010998">
    <property type="entry name" value="Integrase_recombinase_N"/>
</dbReference>
<evidence type="ECO:0000256" key="7">
    <source>
        <dbReference type="ARBA" id="ARBA00023172"/>
    </source>
</evidence>
<keyword evidence="4" id="KW-0159">Chromosome partition</keyword>
<sequence length="283" mass="31597">MSHSLDLSTSELLELWLHGKSPNTVSSYRRHVEGFFQHAAKPLTDITLLDIQTWQLSLSRKSPASQQTALAALKSLLSFGHQLGILKVNVGKLARSPKAKDRLSERILSEAEVRSIIDGETGPRNRTILRLLYSGGLRVSELCALKWCDFKPRHSGGQITVFGKGGHTRTVLLSPSLWENLWELRGDSGADDPVFRSRQVGLGGSYHLSRKQVYRIVRTAARRARIEGNVSPHWLRHSHASHSLDRGAPIHLVRQTLGHSSITITEKYLHARPDDSSALYLDD</sequence>
<dbReference type="InterPro" id="IPR050090">
    <property type="entry name" value="Tyrosine_recombinase_XerCD"/>
</dbReference>
<evidence type="ECO:0000256" key="3">
    <source>
        <dbReference type="ARBA" id="ARBA00022618"/>
    </source>
</evidence>
<dbReference type="InterPro" id="IPR013762">
    <property type="entry name" value="Integrase-like_cat_sf"/>
</dbReference>
<dbReference type="EMBL" id="JADEXN010000007">
    <property type="protein sequence ID" value="MBE9039345.1"/>
    <property type="molecule type" value="Genomic_DNA"/>
</dbReference>
<keyword evidence="2" id="KW-0963">Cytoplasm</keyword>
<dbReference type="Pfam" id="PF00589">
    <property type="entry name" value="Phage_integrase"/>
    <property type="match status" value="1"/>
</dbReference>
<keyword evidence="3" id="KW-0132">Cell division</keyword>
<keyword evidence="13" id="KW-1185">Reference proteome</keyword>
<dbReference type="GO" id="GO:0007059">
    <property type="term" value="P:chromosome segregation"/>
    <property type="evidence" value="ECO:0007669"/>
    <property type="project" value="UniProtKB-KW"/>
</dbReference>
<dbReference type="InterPro" id="IPR004107">
    <property type="entry name" value="Integrase_SAM-like_N"/>
</dbReference>
<dbReference type="PANTHER" id="PTHR30349:SF77">
    <property type="entry name" value="TYROSINE RECOMBINASE XERC"/>
    <property type="match status" value="1"/>
</dbReference>
<proteinExistence type="predicted"/>
<feature type="domain" description="Core-binding (CB)" evidence="11">
    <location>
        <begin position="7"/>
        <end position="81"/>
    </location>
</feature>
<name>A0A928VX86_9CYAN</name>
<dbReference type="AlphaFoldDB" id="A0A928VX86"/>
<dbReference type="GO" id="GO:0006310">
    <property type="term" value="P:DNA recombination"/>
    <property type="evidence" value="ECO:0007669"/>
    <property type="project" value="UniProtKB-KW"/>
</dbReference>
<dbReference type="InterPro" id="IPR044068">
    <property type="entry name" value="CB"/>
</dbReference>
<evidence type="ECO:0000256" key="2">
    <source>
        <dbReference type="ARBA" id="ARBA00022490"/>
    </source>
</evidence>
<comment type="caution">
    <text evidence="12">The sequence shown here is derived from an EMBL/GenBank/DDBJ whole genome shotgun (WGS) entry which is preliminary data.</text>
</comment>
<keyword evidence="5" id="KW-0229">DNA integration</keyword>
<dbReference type="InterPro" id="IPR002104">
    <property type="entry name" value="Integrase_catalytic"/>
</dbReference>
<dbReference type="GO" id="GO:0005737">
    <property type="term" value="C:cytoplasm"/>
    <property type="evidence" value="ECO:0007669"/>
    <property type="project" value="UniProtKB-SubCell"/>
</dbReference>
<dbReference type="Proteomes" id="UP000621799">
    <property type="component" value="Unassembled WGS sequence"/>
</dbReference>
<evidence type="ECO:0000256" key="9">
    <source>
        <dbReference type="PROSITE-ProRule" id="PRU01248"/>
    </source>
</evidence>
<evidence type="ECO:0000256" key="6">
    <source>
        <dbReference type="ARBA" id="ARBA00023125"/>
    </source>
</evidence>
<dbReference type="Gene3D" id="1.10.150.130">
    <property type="match status" value="1"/>
</dbReference>
<dbReference type="PANTHER" id="PTHR30349">
    <property type="entry name" value="PHAGE INTEGRASE-RELATED"/>
    <property type="match status" value="1"/>
</dbReference>